<accession>E4T516</accession>
<dbReference type="STRING" id="694427.Palpr_1669"/>
<dbReference type="Pfam" id="PF00106">
    <property type="entry name" value="adh_short"/>
    <property type="match status" value="1"/>
</dbReference>
<dbReference type="NCBIfam" id="NF004846">
    <property type="entry name" value="PRK06197.1"/>
    <property type="match status" value="1"/>
</dbReference>
<gene>
    <name evidence="3" type="ordered locus">Palpr_1669</name>
</gene>
<evidence type="ECO:0000256" key="1">
    <source>
        <dbReference type="ARBA" id="ARBA00023002"/>
    </source>
</evidence>
<dbReference type="PRINTS" id="PR00081">
    <property type="entry name" value="GDHRDH"/>
</dbReference>
<dbReference type="Proteomes" id="UP000008718">
    <property type="component" value="Chromosome"/>
</dbReference>
<keyword evidence="1" id="KW-0560">Oxidoreductase</keyword>
<dbReference type="InterPro" id="IPR036291">
    <property type="entry name" value="NAD(P)-bd_dom_sf"/>
</dbReference>
<keyword evidence="4" id="KW-1185">Reference proteome</keyword>
<sequence>MASQKWIVSNMPDLSGKTIIVTGGNSGLGFEAVKAFVSKNADVIIACRSLDRGEKAKKEIIRFFPNAQITVMELDLSSIQSIYSFAAKFKKNFVRLDVLLNNAGIMMVPYGMTLDGFEQQLGTNHLGHFALTGLLLEFLRKTPGSRVVNVSSLAHKQGKIDFANLLYVGGKGYTPLKAYGQSKLANLLFTYELQRYFEKNNIDCKALVAHPGVSDTNLFVHIAPKWVMKLIRPVFKRLTQPASMGVLPELRASVDPEAKGSDFFGPDGKYETKGYPVLVRSNAASLDRESAAKLWEASEKLTGVIYN</sequence>
<dbReference type="RefSeq" id="WP_013445179.1">
    <property type="nucleotide sequence ID" value="NC_014734.1"/>
</dbReference>
<dbReference type="CDD" id="cd05327">
    <property type="entry name" value="retinol-DH_like_SDR_c_like"/>
    <property type="match status" value="1"/>
</dbReference>
<dbReference type="Gene3D" id="3.40.50.720">
    <property type="entry name" value="NAD(P)-binding Rossmann-like Domain"/>
    <property type="match status" value="1"/>
</dbReference>
<dbReference type="InterPro" id="IPR002347">
    <property type="entry name" value="SDR_fam"/>
</dbReference>
<dbReference type="HOGENOM" id="CLU_010194_44_2_10"/>
<dbReference type="KEGG" id="ppn:Palpr_1669"/>
<comment type="similarity">
    <text evidence="2">Belongs to the short-chain dehydrogenases/reductases (SDR) family.</text>
</comment>
<dbReference type="OrthoDB" id="597510at2"/>
<evidence type="ECO:0000313" key="3">
    <source>
        <dbReference type="EMBL" id="ADQ79810.1"/>
    </source>
</evidence>
<reference evidence="3 4" key="2">
    <citation type="journal article" date="2011" name="Stand. Genomic Sci.">
        <title>Complete genome sequence of Paludibacter propionicigenes type strain (WB4).</title>
        <authorList>
            <person name="Gronow S."/>
            <person name="Munk C."/>
            <person name="Lapidus A."/>
            <person name="Nolan M."/>
            <person name="Lucas S."/>
            <person name="Hammon N."/>
            <person name="Deshpande S."/>
            <person name="Cheng J.F."/>
            <person name="Tapia R."/>
            <person name="Han C."/>
            <person name="Goodwin L."/>
            <person name="Pitluck S."/>
            <person name="Liolios K."/>
            <person name="Ivanova N."/>
            <person name="Mavromatis K."/>
            <person name="Mikhailova N."/>
            <person name="Pati A."/>
            <person name="Chen A."/>
            <person name="Palaniappan K."/>
            <person name="Land M."/>
            <person name="Hauser L."/>
            <person name="Chang Y.J."/>
            <person name="Jeffries C.D."/>
            <person name="Brambilla E."/>
            <person name="Rohde M."/>
            <person name="Goker M."/>
            <person name="Detter J.C."/>
            <person name="Woyke T."/>
            <person name="Bristow J."/>
            <person name="Eisen J.A."/>
            <person name="Markowitz V."/>
            <person name="Hugenholtz P."/>
            <person name="Kyrpides N.C."/>
            <person name="Klenk H.P."/>
        </authorList>
    </citation>
    <scope>NUCLEOTIDE SEQUENCE [LARGE SCALE GENOMIC DNA]</scope>
    <source>
        <strain evidence="4">DSM 17365 / JCM 13257 / WB4</strain>
    </source>
</reference>
<dbReference type="AlphaFoldDB" id="E4T516"/>
<dbReference type="PRINTS" id="PR00080">
    <property type="entry name" value="SDRFAMILY"/>
</dbReference>
<name>E4T516_PALPW</name>
<dbReference type="PANTHER" id="PTHR43157">
    <property type="entry name" value="PHOSPHATIDYLINOSITOL-GLYCAN BIOSYNTHESIS CLASS F PROTEIN-RELATED"/>
    <property type="match status" value="1"/>
</dbReference>
<proteinExistence type="inferred from homology"/>
<protein>
    <submittedName>
        <fullName evidence="3">Short-chain dehydrogenase/reductase SDR</fullName>
    </submittedName>
</protein>
<organism evidence="3 4">
    <name type="scientific">Paludibacter propionicigenes (strain DSM 17365 / JCM 13257 / WB4)</name>
    <dbReference type="NCBI Taxonomy" id="694427"/>
    <lineage>
        <taxon>Bacteria</taxon>
        <taxon>Pseudomonadati</taxon>
        <taxon>Bacteroidota</taxon>
        <taxon>Bacteroidia</taxon>
        <taxon>Bacteroidales</taxon>
        <taxon>Paludibacteraceae</taxon>
        <taxon>Paludibacter</taxon>
    </lineage>
</organism>
<dbReference type="GO" id="GO:0016491">
    <property type="term" value="F:oxidoreductase activity"/>
    <property type="evidence" value="ECO:0007669"/>
    <property type="project" value="UniProtKB-KW"/>
</dbReference>
<dbReference type="EMBL" id="CP002345">
    <property type="protein sequence ID" value="ADQ79810.1"/>
    <property type="molecule type" value="Genomic_DNA"/>
</dbReference>
<evidence type="ECO:0000313" key="4">
    <source>
        <dbReference type="Proteomes" id="UP000008718"/>
    </source>
</evidence>
<evidence type="ECO:0000256" key="2">
    <source>
        <dbReference type="RuleBase" id="RU000363"/>
    </source>
</evidence>
<reference key="1">
    <citation type="submission" date="2010-11" db="EMBL/GenBank/DDBJ databases">
        <title>The complete genome of Paludibacter propionicigenes DSM 17365.</title>
        <authorList>
            <consortium name="US DOE Joint Genome Institute (JGI-PGF)"/>
            <person name="Lucas S."/>
            <person name="Copeland A."/>
            <person name="Lapidus A."/>
            <person name="Bruce D."/>
            <person name="Goodwin L."/>
            <person name="Pitluck S."/>
            <person name="Kyrpides N."/>
            <person name="Mavromatis K."/>
            <person name="Ivanova N."/>
            <person name="Munk A.C."/>
            <person name="Brettin T."/>
            <person name="Detter J.C."/>
            <person name="Han C."/>
            <person name="Tapia R."/>
            <person name="Land M."/>
            <person name="Hauser L."/>
            <person name="Markowitz V."/>
            <person name="Cheng J.-F."/>
            <person name="Hugenholtz P."/>
            <person name="Woyke T."/>
            <person name="Wu D."/>
            <person name="Gronow S."/>
            <person name="Wellnitz S."/>
            <person name="Brambilla E."/>
            <person name="Klenk H.-P."/>
            <person name="Eisen J.A."/>
        </authorList>
    </citation>
    <scope>NUCLEOTIDE SEQUENCE</scope>
    <source>
        <strain>WB4</strain>
    </source>
</reference>
<dbReference type="eggNOG" id="COG1028">
    <property type="taxonomic scope" value="Bacteria"/>
</dbReference>
<dbReference type="SUPFAM" id="SSF51735">
    <property type="entry name" value="NAD(P)-binding Rossmann-fold domains"/>
    <property type="match status" value="1"/>
</dbReference>
<dbReference type="PANTHER" id="PTHR43157:SF31">
    <property type="entry name" value="PHOSPHATIDYLINOSITOL-GLYCAN BIOSYNTHESIS CLASS F PROTEIN"/>
    <property type="match status" value="1"/>
</dbReference>